<dbReference type="AlphaFoldDB" id="A0A0F8YCL8"/>
<reference evidence="8" key="1">
    <citation type="journal article" date="2015" name="Nature">
        <title>Complex archaea that bridge the gap between prokaryotes and eukaryotes.</title>
        <authorList>
            <person name="Spang A."/>
            <person name="Saw J.H."/>
            <person name="Jorgensen S.L."/>
            <person name="Zaremba-Niedzwiedzka K."/>
            <person name="Martijn J."/>
            <person name="Lind A.E."/>
            <person name="van Eijk R."/>
            <person name="Schleper C."/>
            <person name="Guy L."/>
            <person name="Ettema T.J."/>
        </authorList>
    </citation>
    <scope>NUCLEOTIDE SEQUENCE</scope>
</reference>
<dbReference type="PROSITE" id="PS01348">
    <property type="entry name" value="MRAY_2"/>
    <property type="match status" value="1"/>
</dbReference>
<evidence type="ECO:0000256" key="7">
    <source>
        <dbReference type="SAM" id="Phobius"/>
    </source>
</evidence>
<keyword evidence="6 7" id="KW-0472">Membrane</keyword>
<feature type="transmembrane region" description="Helical" evidence="7">
    <location>
        <begin position="161"/>
        <end position="180"/>
    </location>
</feature>
<feature type="transmembrane region" description="Helical" evidence="7">
    <location>
        <begin position="23"/>
        <end position="41"/>
    </location>
</feature>
<dbReference type="NCBIfam" id="TIGR00445">
    <property type="entry name" value="mraY"/>
    <property type="match status" value="1"/>
</dbReference>
<accession>A0A0F8YCL8</accession>
<keyword evidence="3" id="KW-0808">Transferase</keyword>
<dbReference type="InterPro" id="IPR003524">
    <property type="entry name" value="PNAcMuramoyl-5peptid_Trfase"/>
</dbReference>
<evidence type="ECO:0008006" key="9">
    <source>
        <dbReference type="Google" id="ProtNLM"/>
    </source>
</evidence>
<dbReference type="Pfam" id="PF00953">
    <property type="entry name" value="Glycos_transf_4"/>
    <property type="match status" value="1"/>
</dbReference>
<evidence type="ECO:0000256" key="6">
    <source>
        <dbReference type="ARBA" id="ARBA00023136"/>
    </source>
</evidence>
<comment type="subcellular location">
    <subcellularLocation>
        <location evidence="1">Membrane</location>
        <topology evidence="1">Multi-pass membrane protein</topology>
    </subcellularLocation>
</comment>
<name>A0A0F8YCL8_9ZZZZ</name>
<evidence type="ECO:0000256" key="2">
    <source>
        <dbReference type="ARBA" id="ARBA00005583"/>
    </source>
</evidence>
<keyword evidence="5 7" id="KW-1133">Transmembrane helix</keyword>
<evidence type="ECO:0000256" key="3">
    <source>
        <dbReference type="ARBA" id="ARBA00022679"/>
    </source>
</evidence>
<evidence type="ECO:0000256" key="4">
    <source>
        <dbReference type="ARBA" id="ARBA00022692"/>
    </source>
</evidence>
<evidence type="ECO:0000313" key="8">
    <source>
        <dbReference type="EMBL" id="KKK79212.1"/>
    </source>
</evidence>
<sequence length="183" mass="19679">PFGILLLVGTTNAVNITDGLDGLAVGLVIFVISAYAGICYLSGHVNIASYLRIPYIPGSGELTVFSMSVLGACVGFLWFNSHPAEIFMGDTGSLSLGGAIGIISLLIKKEILLIIVGGVFVAEILSVIIQVLFFKTTRKRVFLMAPLHHHFELKGWHESKIIARFWIVGAILALVALSTLKIQ</sequence>
<dbReference type="GO" id="GO:0008963">
    <property type="term" value="F:phospho-N-acetylmuramoyl-pentapeptide-transferase activity"/>
    <property type="evidence" value="ECO:0007669"/>
    <property type="project" value="InterPro"/>
</dbReference>
<feature type="transmembrane region" description="Helical" evidence="7">
    <location>
        <begin position="62"/>
        <end position="80"/>
    </location>
</feature>
<protein>
    <recommendedName>
        <fullName evidence="9">Phospho-N-acetylmuramoyl-pentapeptide-transferase</fullName>
    </recommendedName>
</protein>
<dbReference type="InterPro" id="IPR000715">
    <property type="entry name" value="Glycosyl_transferase_4"/>
</dbReference>
<dbReference type="GO" id="GO:0005886">
    <property type="term" value="C:plasma membrane"/>
    <property type="evidence" value="ECO:0007669"/>
    <property type="project" value="TreeGrafter"/>
</dbReference>
<comment type="similarity">
    <text evidence="2">Belongs to the glycosyltransferase 4 family. MraY subfamily.</text>
</comment>
<dbReference type="PANTHER" id="PTHR22926">
    <property type="entry name" value="PHOSPHO-N-ACETYLMURAMOYL-PENTAPEPTIDE-TRANSFERASE"/>
    <property type="match status" value="1"/>
</dbReference>
<organism evidence="8">
    <name type="scientific">marine sediment metagenome</name>
    <dbReference type="NCBI Taxonomy" id="412755"/>
    <lineage>
        <taxon>unclassified sequences</taxon>
        <taxon>metagenomes</taxon>
        <taxon>ecological metagenomes</taxon>
    </lineage>
</organism>
<dbReference type="GO" id="GO:0071555">
    <property type="term" value="P:cell wall organization"/>
    <property type="evidence" value="ECO:0007669"/>
    <property type="project" value="TreeGrafter"/>
</dbReference>
<dbReference type="EMBL" id="LAZR01054131">
    <property type="protein sequence ID" value="KKK79212.1"/>
    <property type="molecule type" value="Genomic_DNA"/>
</dbReference>
<dbReference type="PANTHER" id="PTHR22926:SF5">
    <property type="entry name" value="PHOSPHO-N-ACETYLMURAMOYL-PENTAPEPTIDE-TRANSFERASE HOMOLOG"/>
    <property type="match status" value="1"/>
</dbReference>
<proteinExistence type="inferred from homology"/>
<keyword evidence="4 7" id="KW-0812">Transmembrane</keyword>
<comment type="caution">
    <text evidence="8">The sequence shown here is derived from an EMBL/GenBank/DDBJ whole genome shotgun (WGS) entry which is preliminary data.</text>
</comment>
<evidence type="ECO:0000256" key="5">
    <source>
        <dbReference type="ARBA" id="ARBA00022989"/>
    </source>
</evidence>
<dbReference type="CDD" id="cd06852">
    <property type="entry name" value="GT_MraY"/>
    <property type="match status" value="1"/>
</dbReference>
<feature type="transmembrane region" description="Helical" evidence="7">
    <location>
        <begin position="86"/>
        <end position="107"/>
    </location>
</feature>
<gene>
    <name evidence="8" type="ORF">LCGC14_2835780</name>
</gene>
<dbReference type="GO" id="GO:0044038">
    <property type="term" value="P:cell wall macromolecule biosynthetic process"/>
    <property type="evidence" value="ECO:0007669"/>
    <property type="project" value="TreeGrafter"/>
</dbReference>
<feature type="non-terminal residue" evidence="8">
    <location>
        <position position="1"/>
    </location>
</feature>
<feature type="transmembrane region" description="Helical" evidence="7">
    <location>
        <begin position="112"/>
        <end position="134"/>
    </location>
</feature>
<dbReference type="InterPro" id="IPR018480">
    <property type="entry name" value="PNAcMuramoyl-5peptid_Trfase_CS"/>
</dbReference>
<evidence type="ECO:0000256" key="1">
    <source>
        <dbReference type="ARBA" id="ARBA00004141"/>
    </source>
</evidence>